<accession>A0ABM1VEZ5</accession>
<dbReference type="RefSeq" id="XP_027774313.1">
    <property type="nucleotide sequence ID" value="XM_027918512.1"/>
</dbReference>
<organism evidence="2 3">
    <name type="scientific">Solanum pennellii</name>
    <name type="common">Tomato</name>
    <name type="synonym">Lycopersicon pennellii</name>
    <dbReference type="NCBI Taxonomy" id="28526"/>
    <lineage>
        <taxon>Eukaryota</taxon>
        <taxon>Viridiplantae</taxon>
        <taxon>Streptophyta</taxon>
        <taxon>Embryophyta</taxon>
        <taxon>Tracheophyta</taxon>
        <taxon>Spermatophyta</taxon>
        <taxon>Magnoliopsida</taxon>
        <taxon>eudicotyledons</taxon>
        <taxon>Gunneridae</taxon>
        <taxon>Pentapetalae</taxon>
        <taxon>asterids</taxon>
        <taxon>lamiids</taxon>
        <taxon>Solanales</taxon>
        <taxon>Solanaceae</taxon>
        <taxon>Solanoideae</taxon>
        <taxon>Solaneae</taxon>
        <taxon>Solanum</taxon>
        <taxon>Solanum subgen. Lycopersicon</taxon>
    </lineage>
</organism>
<feature type="compositionally biased region" description="Basic and acidic residues" evidence="1">
    <location>
        <begin position="34"/>
        <end position="49"/>
    </location>
</feature>
<evidence type="ECO:0000313" key="2">
    <source>
        <dbReference type="Proteomes" id="UP000694930"/>
    </source>
</evidence>
<evidence type="ECO:0000313" key="3">
    <source>
        <dbReference type="RefSeq" id="XP_027774313.1"/>
    </source>
</evidence>
<protein>
    <submittedName>
        <fullName evidence="3">Uncharacterized protein LOC107025760</fullName>
    </submittedName>
</protein>
<reference evidence="3" key="2">
    <citation type="submission" date="2025-08" db="UniProtKB">
        <authorList>
            <consortium name="RefSeq"/>
        </authorList>
    </citation>
    <scope>IDENTIFICATION</scope>
</reference>
<dbReference type="Proteomes" id="UP000694930">
    <property type="component" value="Chromosome 7"/>
</dbReference>
<feature type="compositionally biased region" description="Basic and acidic residues" evidence="1">
    <location>
        <begin position="7"/>
        <end position="16"/>
    </location>
</feature>
<reference evidence="2" key="1">
    <citation type="journal article" date="2014" name="Nat. Genet.">
        <title>The genome of the stress-tolerant wild tomato species Solanum pennellii.</title>
        <authorList>
            <person name="Bolger A."/>
            <person name="Scossa F."/>
            <person name="Bolger M.E."/>
            <person name="Lanz C."/>
            <person name="Maumus F."/>
            <person name="Tohge T."/>
            <person name="Quesneville H."/>
            <person name="Alseekh S."/>
            <person name="Sorensen I."/>
            <person name="Lichtenstein G."/>
            <person name="Fich E.A."/>
            <person name="Conte M."/>
            <person name="Keller H."/>
            <person name="Schneeberger K."/>
            <person name="Schwacke R."/>
            <person name="Ofner I."/>
            <person name="Vrebalov J."/>
            <person name="Xu Y."/>
            <person name="Osorio S."/>
            <person name="Aflitos S.A."/>
            <person name="Schijlen E."/>
            <person name="Jimenez-Gomez J.M."/>
            <person name="Ryngajllo M."/>
            <person name="Kimura S."/>
            <person name="Kumar R."/>
            <person name="Koenig D."/>
            <person name="Headland L.R."/>
            <person name="Maloof J.N."/>
            <person name="Sinha N."/>
            <person name="van Ham R.C."/>
            <person name="Lankhorst R.K."/>
            <person name="Mao L."/>
            <person name="Vogel A."/>
            <person name="Arsova B."/>
            <person name="Panstruga R."/>
            <person name="Fei Z."/>
            <person name="Rose J.K."/>
            <person name="Zamir D."/>
            <person name="Carrari F."/>
            <person name="Giovannoni J.J."/>
            <person name="Weigel D."/>
            <person name="Usadel B."/>
            <person name="Fernie A.R."/>
        </authorList>
    </citation>
    <scope>NUCLEOTIDE SEQUENCE [LARGE SCALE GENOMIC DNA]</scope>
    <source>
        <strain evidence="2">cv. LA0716</strain>
    </source>
</reference>
<sequence>MPNMLEEENKKKEDAKRNKKSSGEDQGDSSKNILENKQKEKLIYRNKERNSQLYMKERKDADNHEQQIIHGEFESLGEDNHYSATIIENNTVSTCSYPLLPACEKLESKKFKEHSGSNISRDQKDSFVEELLGERQEEIIDGEPDINKITCEDDIPDNCDQIINEKIINYGSRLLAKDENGGNYHITQGMPRSIKFCSINNLYKCTFRISPIEDEYYWNCPTEEDQNMNHLANEDSSIKTNKKTVSCERKRRNNN</sequence>
<keyword evidence="2" id="KW-1185">Reference proteome</keyword>
<gene>
    <name evidence="3" type="primary">LOC107025760</name>
</gene>
<dbReference type="GeneID" id="107025760"/>
<evidence type="ECO:0000256" key="1">
    <source>
        <dbReference type="SAM" id="MobiDB-lite"/>
    </source>
</evidence>
<feature type="region of interest" description="Disordered" evidence="1">
    <location>
        <begin position="1"/>
        <end position="49"/>
    </location>
</feature>
<name>A0ABM1VEZ5_SOLPN</name>
<proteinExistence type="predicted"/>